<name>A0A812XNW4_SYMPI</name>
<dbReference type="AlphaFoldDB" id="A0A812XNW4"/>
<keyword evidence="2" id="KW-1185">Reference proteome</keyword>
<gene>
    <name evidence="1" type="ORF">SPIL2461_LOCUS21245</name>
</gene>
<dbReference type="OrthoDB" id="445113at2759"/>
<dbReference type="EMBL" id="CAJNIZ010046075">
    <property type="protein sequence ID" value="CAE7738862.1"/>
    <property type="molecule type" value="Genomic_DNA"/>
</dbReference>
<evidence type="ECO:0000313" key="2">
    <source>
        <dbReference type="Proteomes" id="UP000649617"/>
    </source>
</evidence>
<proteinExistence type="predicted"/>
<dbReference type="Proteomes" id="UP000649617">
    <property type="component" value="Unassembled WGS sequence"/>
</dbReference>
<organism evidence="1 2">
    <name type="scientific">Symbiodinium pilosum</name>
    <name type="common">Dinoflagellate</name>
    <dbReference type="NCBI Taxonomy" id="2952"/>
    <lineage>
        <taxon>Eukaryota</taxon>
        <taxon>Sar</taxon>
        <taxon>Alveolata</taxon>
        <taxon>Dinophyceae</taxon>
        <taxon>Suessiales</taxon>
        <taxon>Symbiodiniaceae</taxon>
        <taxon>Symbiodinium</taxon>
    </lineage>
</organism>
<reference evidence="1" key="1">
    <citation type="submission" date="2021-02" db="EMBL/GenBank/DDBJ databases">
        <authorList>
            <person name="Dougan E. K."/>
            <person name="Rhodes N."/>
            <person name="Thang M."/>
            <person name="Chan C."/>
        </authorList>
    </citation>
    <scope>NUCLEOTIDE SEQUENCE</scope>
</reference>
<accession>A0A812XNW4</accession>
<comment type="caution">
    <text evidence="1">The sequence shown here is derived from an EMBL/GenBank/DDBJ whole genome shotgun (WGS) entry which is preliminary data.</text>
</comment>
<evidence type="ECO:0000313" key="1">
    <source>
        <dbReference type="EMBL" id="CAE7738862.1"/>
    </source>
</evidence>
<sequence length="276" mass="30951">MDASVSNITYQGKDLDSLELGGQIAWAEPNLMERVQGYMVYLSVLSDGTGRSQVGGEVPAGTYDTALFPEQPRGSFDFFTVPRPPTLVVRSFYKSLSEKQSSLVEQTTPVYLAIEDEVSYARNVSFIDDDLDELEIGIAWQCSPGGWLQWRAPEDFSEVTHYIVYLAENEAGSNRSLLGNVTVGTHEFLVPADIGLESFKLLQLQAFRSPGQRGVTSFQVLIRGLRTLDLGPKLVDSKSLDFYMRFPARQRLWVEDLKPEIDVNIAHWLEPKPTCF</sequence>
<protein>
    <submittedName>
        <fullName evidence="1">Uncharacterized protein</fullName>
    </submittedName>
</protein>